<dbReference type="Pfam" id="PF08327">
    <property type="entry name" value="AHSA1"/>
    <property type="match status" value="1"/>
</dbReference>
<evidence type="ECO:0000313" key="4">
    <source>
        <dbReference type="Proteomes" id="UP000535415"/>
    </source>
</evidence>
<dbReference type="AlphaFoldDB" id="A0A7W9BH81"/>
<reference evidence="3 4" key="1">
    <citation type="submission" date="2020-08" db="EMBL/GenBank/DDBJ databases">
        <title>Genomic Encyclopedia of Type Strains, Phase IV (KMG-IV): sequencing the most valuable type-strain genomes for metagenomic binning, comparative biology and taxonomic classification.</title>
        <authorList>
            <person name="Goeker M."/>
        </authorList>
    </citation>
    <scope>NUCLEOTIDE SEQUENCE [LARGE SCALE GENOMIC DNA]</scope>
    <source>
        <strain evidence="3 4">DSM 101064</strain>
    </source>
</reference>
<dbReference type="EMBL" id="JACIJM010000001">
    <property type="protein sequence ID" value="MBB5720508.1"/>
    <property type="molecule type" value="Genomic_DNA"/>
</dbReference>
<evidence type="ECO:0000259" key="2">
    <source>
        <dbReference type="Pfam" id="PF08327"/>
    </source>
</evidence>
<feature type="domain" description="Activator of Hsp90 ATPase homologue 1/2-like C-terminal" evidence="2">
    <location>
        <begin position="13"/>
        <end position="154"/>
    </location>
</feature>
<keyword evidence="4" id="KW-1185">Reference proteome</keyword>
<evidence type="ECO:0000313" key="3">
    <source>
        <dbReference type="EMBL" id="MBB5720508.1"/>
    </source>
</evidence>
<dbReference type="InterPro" id="IPR023393">
    <property type="entry name" value="START-like_dom_sf"/>
</dbReference>
<dbReference type="RefSeq" id="WP_183523950.1">
    <property type="nucleotide sequence ID" value="NZ_JACIJM010000001.1"/>
</dbReference>
<sequence>MTNHALTLDRQMDASPAAVWRCLTEPALIEQWFAPKPVRVFDVAMDPVAGGDFSNSMEIPGAGTVTSAGCVLVAIPNERLVWTSVLTAGFVPSEMKKENGAFPFTADITLTAKDGGCLYQVRALHPNAVFRQTHEEMGFEQGWGIAADQLAALAATI</sequence>
<dbReference type="Gene3D" id="3.30.530.20">
    <property type="match status" value="1"/>
</dbReference>
<comment type="caution">
    <text evidence="3">The sequence shown here is derived from an EMBL/GenBank/DDBJ whole genome shotgun (WGS) entry which is preliminary data.</text>
</comment>
<protein>
    <submittedName>
        <fullName evidence="3">Uncharacterized protein YndB with AHSA1/START domain</fullName>
    </submittedName>
</protein>
<dbReference type="Proteomes" id="UP000535415">
    <property type="component" value="Unassembled WGS sequence"/>
</dbReference>
<dbReference type="InterPro" id="IPR013538">
    <property type="entry name" value="ASHA1/2-like_C"/>
</dbReference>
<evidence type="ECO:0000256" key="1">
    <source>
        <dbReference type="ARBA" id="ARBA00006817"/>
    </source>
</evidence>
<proteinExistence type="inferred from homology"/>
<dbReference type="SUPFAM" id="SSF55961">
    <property type="entry name" value="Bet v1-like"/>
    <property type="match status" value="1"/>
</dbReference>
<comment type="similarity">
    <text evidence="1">Belongs to the AHA1 family.</text>
</comment>
<gene>
    <name evidence="3" type="ORF">FHS72_000112</name>
</gene>
<name>A0A7W9BH81_9RHOB</name>
<accession>A0A7W9BH81</accession>
<organism evidence="3 4">
    <name type="scientific">Yoonia ponticola</name>
    <dbReference type="NCBI Taxonomy" id="1524255"/>
    <lineage>
        <taxon>Bacteria</taxon>
        <taxon>Pseudomonadati</taxon>
        <taxon>Pseudomonadota</taxon>
        <taxon>Alphaproteobacteria</taxon>
        <taxon>Rhodobacterales</taxon>
        <taxon>Paracoccaceae</taxon>
        <taxon>Yoonia</taxon>
    </lineage>
</organism>